<dbReference type="AlphaFoldDB" id="A0A4R8SKE7"/>
<dbReference type="PROSITE" id="PS00061">
    <property type="entry name" value="ADH_SHORT"/>
    <property type="match status" value="1"/>
</dbReference>
<dbReference type="Pfam" id="PF13561">
    <property type="entry name" value="adh_short_C2"/>
    <property type="match status" value="1"/>
</dbReference>
<name>A0A4R8SKE7_9MYCO</name>
<evidence type="ECO:0000256" key="2">
    <source>
        <dbReference type="ARBA" id="ARBA00023002"/>
    </source>
</evidence>
<dbReference type="EMBL" id="PECM01000009">
    <property type="protein sequence ID" value="TEA02687.1"/>
    <property type="molecule type" value="Genomic_DNA"/>
</dbReference>
<proteinExistence type="inferred from homology"/>
<keyword evidence="6" id="KW-1185">Reference proteome</keyword>
<comment type="similarity">
    <text evidence="1">Belongs to the short-chain dehydrogenases/reductases (SDR) family.</text>
</comment>
<dbReference type="RefSeq" id="WP_134144471.1">
    <property type="nucleotide sequence ID" value="NZ_PECK01000001.1"/>
</dbReference>
<dbReference type="InterPro" id="IPR023985">
    <property type="entry name" value="SDR_subfam_1"/>
</dbReference>
<protein>
    <submittedName>
        <fullName evidence="4">(-)-trans-carveol dehydrogenase</fullName>
        <ecNumber evidence="4">1.1.1.-</ecNumber>
    </submittedName>
</protein>
<dbReference type="InterPro" id="IPR002347">
    <property type="entry name" value="SDR_fam"/>
</dbReference>
<dbReference type="PANTHER" id="PTHR24321">
    <property type="entry name" value="DEHYDROGENASES, SHORT CHAIN"/>
    <property type="match status" value="1"/>
</dbReference>
<dbReference type="InterPro" id="IPR020904">
    <property type="entry name" value="Sc_DH/Rdtase_CS"/>
</dbReference>
<dbReference type="PRINTS" id="PR00080">
    <property type="entry name" value="SDRFAMILY"/>
</dbReference>
<dbReference type="CDD" id="cd05233">
    <property type="entry name" value="SDR_c"/>
    <property type="match status" value="1"/>
</dbReference>
<dbReference type="InterPro" id="IPR036291">
    <property type="entry name" value="NAD(P)-bd_dom_sf"/>
</dbReference>
<evidence type="ECO:0000313" key="7">
    <source>
        <dbReference type="Proteomes" id="UP000295685"/>
    </source>
</evidence>
<keyword evidence="2 4" id="KW-0560">Oxidoreductase</keyword>
<dbReference type="EC" id="1.1.1.-" evidence="4"/>
<sequence length="264" mass="27955">MTRLSGRVAVVTGAAKGMGRRHCERLAEEGAEVIAIDLPGSSELADTVKEVEYRGRRCVPAFADVRDPESLTQAVDVGVEVLGRLDIVVANAGIYESLSPSWELTEDAWRRSLDVNLTGVLHTIQAGVRHLTTGGSVVVISSTNGLKGTPHTAHYTASKHAVVGLARTAANELGPLGIRVNTVHPGAVNTGMILNPEVIARLRPDLQHPTEQDAAEALAARTLLPVPWVEAVDISNAVVFLASDEARYITGTQLVVDAGLTQKA</sequence>
<gene>
    <name evidence="4" type="primary">limC_2</name>
    <name evidence="5" type="ORF">CCUG60883_03305</name>
    <name evidence="4" type="ORF">CCUG60885_00022</name>
</gene>
<dbReference type="Proteomes" id="UP000295685">
    <property type="component" value="Unassembled WGS sequence"/>
</dbReference>
<organism evidence="4 7">
    <name type="scientific">Mycobacteroides salmoniphilum</name>
    <dbReference type="NCBI Taxonomy" id="404941"/>
    <lineage>
        <taxon>Bacteria</taxon>
        <taxon>Bacillati</taxon>
        <taxon>Actinomycetota</taxon>
        <taxon>Actinomycetes</taxon>
        <taxon>Mycobacteriales</taxon>
        <taxon>Mycobacteriaceae</taxon>
        <taxon>Mycobacteroides</taxon>
    </lineage>
</organism>
<dbReference type="GO" id="GO:0016491">
    <property type="term" value="F:oxidoreductase activity"/>
    <property type="evidence" value="ECO:0007669"/>
    <property type="project" value="UniProtKB-KW"/>
</dbReference>
<dbReference type="PRINTS" id="PR00081">
    <property type="entry name" value="GDHRDH"/>
</dbReference>
<dbReference type="FunFam" id="3.40.50.720:FF:000084">
    <property type="entry name" value="Short-chain dehydrogenase reductase"/>
    <property type="match status" value="1"/>
</dbReference>
<evidence type="ECO:0000256" key="3">
    <source>
        <dbReference type="ARBA" id="ARBA00023027"/>
    </source>
</evidence>
<comment type="caution">
    <text evidence="4">The sequence shown here is derived from an EMBL/GenBank/DDBJ whole genome shotgun (WGS) entry which is preliminary data.</text>
</comment>
<dbReference type="OrthoDB" id="5173603at2"/>
<reference evidence="6 7" key="1">
    <citation type="journal article" date="2019" name="Sci. Rep.">
        <title>Extended insight into the Mycobacterium chelonae-abscessus complex through whole genome sequencing of Mycobacterium salmoniphilum outbreak and Mycobacterium salmoniphilum-like strains.</title>
        <authorList>
            <person name="Behra P.R.K."/>
            <person name="Das S."/>
            <person name="Pettersson B.M.F."/>
            <person name="Shirreff L."/>
            <person name="DuCote T."/>
            <person name="Jacobsson K.G."/>
            <person name="Ennis D.G."/>
            <person name="Kirsebom L.A."/>
        </authorList>
    </citation>
    <scope>NUCLEOTIDE SEQUENCE [LARGE SCALE GENOMIC DNA]</scope>
    <source>
        <strain evidence="5 6">CCUG 60883</strain>
        <strain evidence="4 7">CCUG 60885</strain>
    </source>
</reference>
<dbReference type="PANTHER" id="PTHR24321:SF8">
    <property type="entry name" value="ESTRADIOL 17-BETA-DEHYDROGENASE 8-RELATED"/>
    <property type="match status" value="1"/>
</dbReference>
<keyword evidence="3" id="KW-0520">NAD</keyword>
<dbReference type="SUPFAM" id="SSF51735">
    <property type="entry name" value="NAD(P)-binding Rossmann-fold domains"/>
    <property type="match status" value="1"/>
</dbReference>
<dbReference type="Proteomes" id="UP000294844">
    <property type="component" value="Unassembled WGS sequence"/>
</dbReference>
<evidence type="ECO:0000313" key="5">
    <source>
        <dbReference type="EMBL" id="TEA02687.1"/>
    </source>
</evidence>
<evidence type="ECO:0000256" key="1">
    <source>
        <dbReference type="ARBA" id="ARBA00006484"/>
    </source>
</evidence>
<evidence type="ECO:0000313" key="6">
    <source>
        <dbReference type="Proteomes" id="UP000294844"/>
    </source>
</evidence>
<accession>A0A4R8SKE7</accession>
<evidence type="ECO:0000313" key="4">
    <source>
        <dbReference type="EMBL" id="TDZ98158.1"/>
    </source>
</evidence>
<dbReference type="NCBIfam" id="TIGR03971">
    <property type="entry name" value="SDR_subfam_1"/>
    <property type="match status" value="1"/>
</dbReference>
<dbReference type="EMBL" id="PECK01000001">
    <property type="protein sequence ID" value="TDZ98158.1"/>
    <property type="molecule type" value="Genomic_DNA"/>
</dbReference>
<dbReference type="Gene3D" id="3.40.50.720">
    <property type="entry name" value="NAD(P)-binding Rossmann-like Domain"/>
    <property type="match status" value="1"/>
</dbReference>